<organism evidence="7 8">
    <name type="scientific">Sphingomonas morindae</name>
    <dbReference type="NCBI Taxonomy" id="1541170"/>
    <lineage>
        <taxon>Bacteria</taxon>
        <taxon>Pseudomonadati</taxon>
        <taxon>Pseudomonadota</taxon>
        <taxon>Alphaproteobacteria</taxon>
        <taxon>Sphingomonadales</taxon>
        <taxon>Sphingomonadaceae</taxon>
        <taxon>Sphingomonas</taxon>
    </lineage>
</organism>
<evidence type="ECO:0000313" key="7">
    <source>
        <dbReference type="EMBL" id="USI73579.1"/>
    </source>
</evidence>
<dbReference type="Pfam" id="PF03466">
    <property type="entry name" value="LysR_substrate"/>
    <property type="match status" value="1"/>
</dbReference>
<dbReference type="RefSeq" id="WP_252167388.1">
    <property type="nucleotide sequence ID" value="NZ_CP084930.1"/>
</dbReference>
<name>A0ABY4X9S3_9SPHN</name>
<dbReference type="SUPFAM" id="SSF46785">
    <property type="entry name" value="Winged helix' DNA-binding domain"/>
    <property type="match status" value="1"/>
</dbReference>
<sequence length="316" mass="34567">MRRLPPLNALRVFEVAARTGSYAAAAAELGLTHGAVSRHVATLEAWLGQPLFRRDGRRMVATPIAAMFADEVGHAFDRVTRAAEACGRPTTRRILRVSAPTSFAMRWLIPRLDCFHADHPHVEVVVGTVSTLLEDLRGGFDIAIRRGIAGERAWPGHRAVPVLDDIDTLIASPALLERRPIWTPADIEGHVLLASETRTGDWIDWLDAAGLPHLVGHPRQTFDHFFVTRQAVEDGLGIGIGPLPMLEIDIAAGKLVAPLPKIQVRRTGYVAIIPEHAERVPILSSFVDWLAGQGQRPDDHHANPMAGFRSVDSSSE</sequence>
<dbReference type="Gene3D" id="3.40.190.10">
    <property type="entry name" value="Periplasmic binding protein-like II"/>
    <property type="match status" value="2"/>
</dbReference>
<evidence type="ECO:0000256" key="2">
    <source>
        <dbReference type="ARBA" id="ARBA00023015"/>
    </source>
</evidence>
<evidence type="ECO:0000256" key="3">
    <source>
        <dbReference type="ARBA" id="ARBA00023125"/>
    </source>
</evidence>
<evidence type="ECO:0000256" key="4">
    <source>
        <dbReference type="ARBA" id="ARBA00023163"/>
    </source>
</evidence>
<dbReference type="SUPFAM" id="SSF53850">
    <property type="entry name" value="Periplasmic binding protein-like II"/>
    <property type="match status" value="1"/>
</dbReference>
<dbReference type="Pfam" id="PF00126">
    <property type="entry name" value="HTH_1"/>
    <property type="match status" value="1"/>
</dbReference>
<dbReference type="InterPro" id="IPR036388">
    <property type="entry name" value="WH-like_DNA-bd_sf"/>
</dbReference>
<dbReference type="EMBL" id="CP084930">
    <property type="protein sequence ID" value="USI73579.1"/>
    <property type="molecule type" value="Genomic_DNA"/>
</dbReference>
<keyword evidence="3" id="KW-0238">DNA-binding</keyword>
<comment type="similarity">
    <text evidence="1">Belongs to the LysR transcriptional regulatory family.</text>
</comment>
<dbReference type="PANTHER" id="PTHR30537">
    <property type="entry name" value="HTH-TYPE TRANSCRIPTIONAL REGULATOR"/>
    <property type="match status" value="1"/>
</dbReference>
<dbReference type="PANTHER" id="PTHR30537:SF74">
    <property type="entry name" value="HTH-TYPE TRANSCRIPTIONAL REGULATOR TRPI"/>
    <property type="match status" value="1"/>
</dbReference>
<gene>
    <name evidence="7" type="ORF">LHA26_03600</name>
</gene>
<dbReference type="Proteomes" id="UP001056937">
    <property type="component" value="Chromosome 1"/>
</dbReference>
<dbReference type="InterPro" id="IPR005119">
    <property type="entry name" value="LysR_subst-bd"/>
</dbReference>
<protein>
    <submittedName>
        <fullName evidence="7">LysR family transcriptional regulator</fullName>
    </submittedName>
</protein>
<keyword evidence="2" id="KW-0805">Transcription regulation</keyword>
<feature type="domain" description="HTH lysR-type" evidence="6">
    <location>
        <begin position="5"/>
        <end position="62"/>
    </location>
</feature>
<feature type="region of interest" description="Disordered" evidence="5">
    <location>
        <begin position="294"/>
        <end position="316"/>
    </location>
</feature>
<reference evidence="7" key="1">
    <citation type="journal article" date="2022" name="Toxins">
        <title>Genomic Analysis of Sphingopyxis sp. USTB-05 for Biodegrading Cyanobacterial Hepatotoxins.</title>
        <authorList>
            <person name="Liu C."/>
            <person name="Xu Q."/>
            <person name="Zhao Z."/>
            <person name="Zhang H."/>
            <person name="Liu X."/>
            <person name="Yin C."/>
            <person name="Liu Y."/>
            <person name="Yan H."/>
        </authorList>
    </citation>
    <scope>NUCLEOTIDE SEQUENCE</scope>
    <source>
        <strain evidence="7">NBD5</strain>
    </source>
</reference>
<evidence type="ECO:0000313" key="8">
    <source>
        <dbReference type="Proteomes" id="UP001056937"/>
    </source>
</evidence>
<proteinExistence type="inferred from homology"/>
<accession>A0ABY4X9S3</accession>
<keyword evidence="8" id="KW-1185">Reference proteome</keyword>
<dbReference type="Gene3D" id="1.10.10.10">
    <property type="entry name" value="Winged helix-like DNA-binding domain superfamily/Winged helix DNA-binding domain"/>
    <property type="match status" value="1"/>
</dbReference>
<evidence type="ECO:0000256" key="1">
    <source>
        <dbReference type="ARBA" id="ARBA00009437"/>
    </source>
</evidence>
<dbReference type="InterPro" id="IPR000847">
    <property type="entry name" value="LysR_HTH_N"/>
</dbReference>
<dbReference type="CDD" id="cd08432">
    <property type="entry name" value="PBP2_GcdR_TrpI_HvrB_AmpR_like"/>
    <property type="match status" value="1"/>
</dbReference>
<dbReference type="InterPro" id="IPR058163">
    <property type="entry name" value="LysR-type_TF_proteobact-type"/>
</dbReference>
<dbReference type="PROSITE" id="PS50931">
    <property type="entry name" value="HTH_LYSR"/>
    <property type="match status" value="1"/>
</dbReference>
<evidence type="ECO:0000256" key="5">
    <source>
        <dbReference type="SAM" id="MobiDB-lite"/>
    </source>
</evidence>
<keyword evidence="4" id="KW-0804">Transcription</keyword>
<evidence type="ECO:0000259" key="6">
    <source>
        <dbReference type="PROSITE" id="PS50931"/>
    </source>
</evidence>
<dbReference type="InterPro" id="IPR036390">
    <property type="entry name" value="WH_DNA-bd_sf"/>
</dbReference>